<dbReference type="HAMAP" id="MF_00108">
    <property type="entry name" value="IspD"/>
    <property type="match status" value="1"/>
</dbReference>
<dbReference type="PANTHER" id="PTHR32125:SF4">
    <property type="entry name" value="2-C-METHYL-D-ERYTHRITOL 4-PHOSPHATE CYTIDYLYLTRANSFERASE, CHLOROPLASTIC"/>
    <property type="match status" value="1"/>
</dbReference>
<dbReference type="CDD" id="cd02516">
    <property type="entry name" value="CDP-ME_synthetase"/>
    <property type="match status" value="1"/>
</dbReference>
<feature type="site" description="Positions MEP for the nucleophilic attack" evidence="7">
    <location>
        <position position="167"/>
    </location>
</feature>
<evidence type="ECO:0000256" key="6">
    <source>
        <dbReference type="ARBA" id="ARBA00023229"/>
    </source>
</evidence>
<dbReference type="EC" id="2.7.7.60" evidence="7"/>
<feature type="site" description="Transition state stabilizer" evidence="7">
    <location>
        <position position="19"/>
    </location>
</feature>
<dbReference type="PROSITE" id="PS01295">
    <property type="entry name" value="ISPD"/>
    <property type="match status" value="1"/>
</dbReference>
<keyword evidence="6 7" id="KW-0414">Isoprene biosynthesis</keyword>
<evidence type="ECO:0000256" key="5">
    <source>
        <dbReference type="ARBA" id="ARBA00022695"/>
    </source>
</evidence>
<evidence type="ECO:0000256" key="4">
    <source>
        <dbReference type="ARBA" id="ARBA00022679"/>
    </source>
</evidence>
<evidence type="ECO:0000313" key="9">
    <source>
        <dbReference type="Proteomes" id="UP001595897"/>
    </source>
</evidence>
<dbReference type="GO" id="GO:0050518">
    <property type="term" value="F:2-C-methyl-D-erythritol 4-phosphate cytidylyltransferase activity"/>
    <property type="evidence" value="ECO:0007669"/>
    <property type="project" value="UniProtKB-EC"/>
</dbReference>
<dbReference type="InterPro" id="IPR029044">
    <property type="entry name" value="Nucleotide-diphossugar_trans"/>
</dbReference>
<dbReference type="SUPFAM" id="SSF53448">
    <property type="entry name" value="Nucleotide-diphospho-sugar transferases"/>
    <property type="match status" value="1"/>
</dbReference>
<evidence type="ECO:0000256" key="1">
    <source>
        <dbReference type="ARBA" id="ARBA00001282"/>
    </source>
</evidence>
<dbReference type="InterPro" id="IPR001228">
    <property type="entry name" value="IspD"/>
</dbReference>
<dbReference type="Proteomes" id="UP001595897">
    <property type="component" value="Unassembled WGS sequence"/>
</dbReference>
<gene>
    <name evidence="7 8" type="primary">ispD</name>
    <name evidence="8" type="ORF">ACFO4O_10210</name>
</gene>
<feature type="site" description="Transition state stabilizer" evidence="7">
    <location>
        <position position="26"/>
    </location>
</feature>
<comment type="pathway">
    <text evidence="2 7">Isoprenoid biosynthesis; isopentenyl diphosphate biosynthesis via DXP pathway; isopentenyl diphosphate from 1-deoxy-D-xylulose 5-phosphate: step 2/6.</text>
</comment>
<accession>A0ABV9LYP6</accession>
<organism evidence="8 9">
    <name type="scientific">Glaciecola siphonariae</name>
    <dbReference type="NCBI Taxonomy" id="521012"/>
    <lineage>
        <taxon>Bacteria</taxon>
        <taxon>Pseudomonadati</taxon>
        <taxon>Pseudomonadota</taxon>
        <taxon>Gammaproteobacteria</taxon>
        <taxon>Alteromonadales</taxon>
        <taxon>Alteromonadaceae</taxon>
        <taxon>Glaciecola</taxon>
    </lineage>
</organism>
<comment type="similarity">
    <text evidence="3 7">Belongs to the IspD/TarI cytidylyltransferase family. IspD subfamily.</text>
</comment>
<dbReference type="InterPro" id="IPR034683">
    <property type="entry name" value="IspD/TarI"/>
</dbReference>
<evidence type="ECO:0000256" key="7">
    <source>
        <dbReference type="HAMAP-Rule" id="MF_00108"/>
    </source>
</evidence>
<comment type="catalytic activity">
    <reaction evidence="1 7">
        <text>2-C-methyl-D-erythritol 4-phosphate + CTP + H(+) = 4-CDP-2-C-methyl-D-erythritol + diphosphate</text>
        <dbReference type="Rhea" id="RHEA:13429"/>
        <dbReference type="ChEBI" id="CHEBI:15378"/>
        <dbReference type="ChEBI" id="CHEBI:33019"/>
        <dbReference type="ChEBI" id="CHEBI:37563"/>
        <dbReference type="ChEBI" id="CHEBI:57823"/>
        <dbReference type="ChEBI" id="CHEBI:58262"/>
        <dbReference type="EC" id="2.7.7.60"/>
    </reaction>
</comment>
<proteinExistence type="inferred from homology"/>
<comment type="function">
    <text evidence="7">Catalyzes the formation of 4-diphosphocytidyl-2-C-methyl-D-erythritol from CTP and 2-C-methyl-D-erythritol 4-phosphate (MEP).</text>
</comment>
<dbReference type="Pfam" id="PF01128">
    <property type="entry name" value="IspD"/>
    <property type="match status" value="1"/>
</dbReference>
<sequence>MTSPPSLSVVIPAAGIGTRMQSELPKQYLRVAGKTILEHTLTHFLAHRWIDTVVVALHPDDRYFETLDIANSAKIHRIDGGKERADSVLNALKYIGSLRKHHNSDWVLVHDAARPGLSAQALARLLARAGHGDGAILALEVVDTVKKIAGNGPFENTKSIIGETLNRSALMQAQTPQMFHRASLEHALEDAINKGISITDEASAMEHAGKNVCLVAGESRNLKITRPEDLALAEFYLTQPLSATEAL</sequence>
<keyword evidence="9" id="KW-1185">Reference proteome</keyword>
<comment type="caution">
    <text evidence="8">The sequence shown here is derived from an EMBL/GenBank/DDBJ whole genome shotgun (WGS) entry which is preliminary data.</text>
</comment>
<name>A0ABV9LYP6_9ALTE</name>
<dbReference type="RefSeq" id="WP_382408019.1">
    <property type="nucleotide sequence ID" value="NZ_JBHSGU010000002.1"/>
</dbReference>
<protein>
    <recommendedName>
        <fullName evidence="7">2-C-methyl-D-erythritol 4-phosphate cytidylyltransferase</fullName>
        <ecNumber evidence="7">2.7.7.60</ecNumber>
    </recommendedName>
    <alternativeName>
        <fullName evidence="7">4-diphosphocytidyl-2C-methyl-D-erythritol synthase</fullName>
    </alternativeName>
    <alternativeName>
        <fullName evidence="7">MEP cytidylyltransferase</fullName>
        <shortName evidence="7">MCT</shortName>
    </alternativeName>
</protein>
<dbReference type="EMBL" id="JBHSGU010000002">
    <property type="protein sequence ID" value="MFC4700533.1"/>
    <property type="molecule type" value="Genomic_DNA"/>
</dbReference>
<evidence type="ECO:0000256" key="2">
    <source>
        <dbReference type="ARBA" id="ARBA00004787"/>
    </source>
</evidence>
<keyword evidence="4 7" id="KW-0808">Transferase</keyword>
<reference evidence="9" key="1">
    <citation type="journal article" date="2019" name="Int. J. Syst. Evol. Microbiol.">
        <title>The Global Catalogue of Microorganisms (GCM) 10K type strain sequencing project: providing services to taxonomists for standard genome sequencing and annotation.</title>
        <authorList>
            <consortium name="The Broad Institute Genomics Platform"/>
            <consortium name="The Broad Institute Genome Sequencing Center for Infectious Disease"/>
            <person name="Wu L."/>
            <person name="Ma J."/>
        </authorList>
    </citation>
    <scope>NUCLEOTIDE SEQUENCE [LARGE SCALE GENOMIC DNA]</scope>
    <source>
        <strain evidence="9">KACC 12507</strain>
    </source>
</reference>
<dbReference type="NCBIfam" id="TIGR00453">
    <property type="entry name" value="ispD"/>
    <property type="match status" value="1"/>
</dbReference>
<evidence type="ECO:0000256" key="3">
    <source>
        <dbReference type="ARBA" id="ARBA00009789"/>
    </source>
</evidence>
<evidence type="ECO:0000313" key="8">
    <source>
        <dbReference type="EMBL" id="MFC4700533.1"/>
    </source>
</evidence>
<dbReference type="InterPro" id="IPR018294">
    <property type="entry name" value="ISPD_synthase_CS"/>
</dbReference>
<dbReference type="PANTHER" id="PTHR32125">
    <property type="entry name" value="2-C-METHYL-D-ERYTHRITOL 4-PHOSPHATE CYTIDYLYLTRANSFERASE, CHLOROPLASTIC"/>
    <property type="match status" value="1"/>
</dbReference>
<dbReference type="InterPro" id="IPR050088">
    <property type="entry name" value="IspD/TarI_cytidylyltransf_bact"/>
</dbReference>
<feature type="site" description="Positions MEP for the nucleophilic attack" evidence="7">
    <location>
        <position position="223"/>
    </location>
</feature>
<dbReference type="Gene3D" id="3.90.550.10">
    <property type="entry name" value="Spore Coat Polysaccharide Biosynthesis Protein SpsA, Chain A"/>
    <property type="match status" value="1"/>
</dbReference>
<keyword evidence="5 7" id="KW-0548">Nucleotidyltransferase</keyword>